<sequence>MRDVDMMDRHLAFALFERPVVLDLAAIVDVLRKRHPGIEIDLPGAAPGAAAPVIRCAGMNVMLMVMPMPVPRESWDLAGRRAVATWPTALEVLGKHAAHVVVSTVGRAETAAQQLQAARAVTVVTGGLIATIPAAAILWDGLVVHPAERWEQLSREAFAGYPRIPFPLWVSIHPFRDGQTIGAITFGLTPFAGREVEFEGEGADPNEIVRKVAGLIVYVLEHGAVLRDGDTLGAGESDRIRIHHVVSRRVQGLPVLQATVPAAA</sequence>
<organism evidence="2 3">
    <name type="scientific">Bradyrhizobium cajani</name>
    <dbReference type="NCBI Taxonomy" id="1928661"/>
    <lineage>
        <taxon>Bacteria</taxon>
        <taxon>Pseudomonadati</taxon>
        <taxon>Pseudomonadota</taxon>
        <taxon>Alphaproteobacteria</taxon>
        <taxon>Hyphomicrobiales</taxon>
        <taxon>Nitrobacteraceae</taxon>
        <taxon>Bradyrhizobium</taxon>
    </lineage>
</organism>
<reference evidence="2 3" key="1">
    <citation type="submission" date="2019-12" db="EMBL/GenBank/DDBJ databases">
        <title>Draft genome sequences Bradyrhizobium cajani AMBPC1010, Bradyrhizobium pachyrhizi AMBPC1040 and Bradyrhizobium yuanmingense ALSPC3051, three plant growth promoting strains isolated from nodules of Cajanus cajan L. in Dominican Republic.</title>
        <authorList>
            <person name="Flores-Felix J.D."/>
            <person name="Araujo J."/>
            <person name="Diaz-Alcantara C."/>
            <person name="Gonzalez-Andres F."/>
            <person name="Velazquez E."/>
        </authorList>
    </citation>
    <scope>NUCLEOTIDE SEQUENCE [LARGE SCALE GENOMIC DNA]</scope>
    <source>
        <strain evidence="2 3">1010</strain>
    </source>
</reference>
<dbReference type="EMBL" id="WQNE01000002">
    <property type="protein sequence ID" value="MVT72095.1"/>
    <property type="molecule type" value="Genomic_DNA"/>
</dbReference>
<comment type="caution">
    <text evidence="2">The sequence shown here is derived from an EMBL/GenBank/DDBJ whole genome shotgun (WGS) entry which is preliminary data.</text>
</comment>
<proteinExistence type="predicted"/>
<dbReference type="Pfam" id="PF14080">
    <property type="entry name" value="DUF4261"/>
    <property type="match status" value="1"/>
</dbReference>
<dbReference type="InterPro" id="IPR025357">
    <property type="entry name" value="DUF4261"/>
</dbReference>
<evidence type="ECO:0000313" key="2">
    <source>
        <dbReference type="EMBL" id="MVT72095.1"/>
    </source>
</evidence>
<feature type="domain" description="DUF4261" evidence="1">
    <location>
        <begin position="185"/>
        <end position="255"/>
    </location>
</feature>
<evidence type="ECO:0000313" key="3">
    <source>
        <dbReference type="Proteomes" id="UP000449969"/>
    </source>
</evidence>
<accession>A0A844T3B7</accession>
<protein>
    <submittedName>
        <fullName evidence="2">DUF4261 domain-containing protein</fullName>
    </submittedName>
</protein>
<gene>
    <name evidence="2" type="ORF">GPL20_03045</name>
</gene>
<dbReference type="Proteomes" id="UP000449969">
    <property type="component" value="Unassembled WGS sequence"/>
</dbReference>
<dbReference type="AlphaFoldDB" id="A0A844T3B7"/>
<keyword evidence="3" id="KW-1185">Reference proteome</keyword>
<evidence type="ECO:0000259" key="1">
    <source>
        <dbReference type="Pfam" id="PF14080"/>
    </source>
</evidence>
<name>A0A844T3B7_9BRAD</name>